<organism evidence="1 2">
    <name type="scientific">Shigella phage vB_SflS-ISF001</name>
    <dbReference type="NCBI Taxonomy" id="2048005"/>
    <lineage>
        <taxon>Viruses</taxon>
        <taxon>Duplodnaviria</taxon>
        <taxon>Heunggongvirae</taxon>
        <taxon>Uroviricota</taxon>
        <taxon>Caudoviricetes</taxon>
        <taxon>Drexlerviridae</taxon>
        <taxon>Tunavirinae</taxon>
        <taxon>Tunavirus</taxon>
        <taxon>Tunavirus ISF001</taxon>
    </lineage>
</organism>
<proteinExistence type="predicted"/>
<evidence type="ECO:0000313" key="2">
    <source>
        <dbReference type="Proteomes" id="UP000228981"/>
    </source>
</evidence>
<dbReference type="Proteomes" id="UP000228981">
    <property type="component" value="Segment"/>
</dbReference>
<keyword evidence="2" id="KW-1185">Reference proteome</keyword>
<gene>
    <name evidence="1" type="ORF">FLXISF001_068</name>
</gene>
<dbReference type="InterPro" id="IPR055844">
    <property type="entry name" value="DUF7421"/>
</dbReference>
<name>A0A2D1GQ24_9CAUD</name>
<evidence type="ECO:0000313" key="1">
    <source>
        <dbReference type="EMBL" id="ATN94146.1"/>
    </source>
</evidence>
<reference evidence="1 2" key="1">
    <citation type="submission" date="2017-10" db="EMBL/GenBank/DDBJ databases">
        <title>Comparative genomic analysis of a novel S. flexneri bacteriophage vB_SflS-ISF001.</title>
        <authorList>
            <person name="Shahin K."/>
            <person name="Bouzari M."/>
            <person name="Wang R."/>
        </authorList>
    </citation>
    <scope>NUCLEOTIDE SEQUENCE [LARGE SCALE GENOMIC DNA]</scope>
</reference>
<sequence length="61" mass="7030">MARRITNDLKVLNKVNVVIIQVIWGYNEVSVKQKLEAPYDLAVKAMPSDDRNFIANYVAFF</sequence>
<protein>
    <submittedName>
        <fullName evidence="1">Uncharacterized protein</fullName>
    </submittedName>
</protein>
<dbReference type="Pfam" id="PF24196">
    <property type="entry name" value="DUF7421"/>
    <property type="match status" value="1"/>
</dbReference>
<dbReference type="EMBL" id="MG049919">
    <property type="protein sequence ID" value="ATN94146.1"/>
    <property type="molecule type" value="Genomic_DNA"/>
</dbReference>
<accession>A0A2D1GQ24</accession>